<organism evidence="3 4">
    <name type="scientific">Brevibacillus parabrevis</name>
    <dbReference type="NCBI Taxonomy" id="54914"/>
    <lineage>
        <taxon>Bacteria</taxon>
        <taxon>Bacillati</taxon>
        <taxon>Bacillota</taxon>
        <taxon>Bacilli</taxon>
        <taxon>Bacillales</taxon>
        <taxon>Paenibacillaceae</taxon>
        <taxon>Brevibacillus</taxon>
    </lineage>
</organism>
<dbReference type="EMBL" id="BJMH01000002">
    <property type="protein sequence ID" value="GEB31112.1"/>
    <property type="molecule type" value="Genomic_DNA"/>
</dbReference>
<keyword evidence="1" id="KW-0732">Signal</keyword>
<sequence>MRFPQKLLVLSLLAAASVGMTASPLFASATALEQPAGESGGKYENESFRNISVTKTGAGQYTVKGEARVFEATVRFVVTDGDATLADSFVTASQGGPAWGTFSINLNLDASKLKEPVLVLFEESAESGQRIHELKIPLPK</sequence>
<accession>A0A4Y3P9M3</accession>
<dbReference type="InterPro" id="IPR018911">
    <property type="entry name" value="Gmad2_Ig-like_dom"/>
</dbReference>
<feature type="chain" id="PRO_5022806888" description="Bacterial spore germination immunoglobulin-like domain-containing protein" evidence="1">
    <location>
        <begin position="28"/>
        <end position="140"/>
    </location>
</feature>
<dbReference type="AlphaFoldDB" id="A0A4Y3P9M3"/>
<proteinExistence type="predicted"/>
<evidence type="ECO:0000313" key="3">
    <source>
        <dbReference type="EMBL" id="GEB31112.1"/>
    </source>
</evidence>
<evidence type="ECO:0000256" key="1">
    <source>
        <dbReference type="SAM" id="SignalP"/>
    </source>
</evidence>
<comment type="caution">
    <text evidence="3">The sequence shown here is derived from an EMBL/GenBank/DDBJ whole genome shotgun (WGS) entry which is preliminary data.</text>
</comment>
<dbReference type="Pfam" id="PF10648">
    <property type="entry name" value="Gmad2"/>
    <property type="match status" value="1"/>
</dbReference>
<gene>
    <name evidence="3" type="ORF">BPA01_06920</name>
</gene>
<evidence type="ECO:0000259" key="2">
    <source>
        <dbReference type="Pfam" id="PF10648"/>
    </source>
</evidence>
<name>A0A4Y3P9M3_BREPA</name>
<feature type="signal peptide" evidence="1">
    <location>
        <begin position="1"/>
        <end position="27"/>
    </location>
</feature>
<feature type="domain" description="Bacterial spore germination immunoglobulin-like" evidence="2">
    <location>
        <begin position="59"/>
        <end position="128"/>
    </location>
</feature>
<dbReference type="Proteomes" id="UP000316882">
    <property type="component" value="Unassembled WGS sequence"/>
</dbReference>
<keyword evidence="4" id="KW-1185">Reference proteome</keyword>
<protein>
    <recommendedName>
        <fullName evidence="2">Bacterial spore germination immunoglobulin-like domain-containing protein</fullName>
    </recommendedName>
</protein>
<dbReference type="RefSeq" id="WP_122965071.1">
    <property type="nucleotide sequence ID" value="NZ_BJMH01000002.1"/>
</dbReference>
<dbReference type="STRING" id="54914.AV540_19765"/>
<reference evidence="3 4" key="1">
    <citation type="submission" date="2019-06" db="EMBL/GenBank/DDBJ databases">
        <title>Whole genome shotgun sequence of Brevibacillus parabrevis NBRC 12334.</title>
        <authorList>
            <person name="Hosoyama A."/>
            <person name="Uohara A."/>
            <person name="Ohji S."/>
            <person name="Ichikawa N."/>
        </authorList>
    </citation>
    <scope>NUCLEOTIDE SEQUENCE [LARGE SCALE GENOMIC DNA]</scope>
    <source>
        <strain evidence="3 4">NBRC 12334</strain>
    </source>
</reference>
<evidence type="ECO:0000313" key="4">
    <source>
        <dbReference type="Proteomes" id="UP000316882"/>
    </source>
</evidence>